<keyword evidence="2" id="KW-0004">4Fe-4S</keyword>
<dbReference type="InterPro" id="IPR039661">
    <property type="entry name" value="ELP3"/>
</dbReference>
<dbReference type="AlphaFoldDB" id="A0A1L8D4E8"/>
<dbReference type="InterPro" id="IPR023404">
    <property type="entry name" value="rSAM_horseshoe"/>
</dbReference>
<dbReference type="RefSeq" id="WP_075866249.1">
    <property type="nucleotide sequence ID" value="NZ_BDJL01000132.1"/>
</dbReference>
<dbReference type="PROSITE" id="PS51918">
    <property type="entry name" value="RADICAL_SAM"/>
    <property type="match status" value="1"/>
</dbReference>
<dbReference type="OrthoDB" id="9801689at2"/>
<dbReference type="Pfam" id="PF16199">
    <property type="entry name" value="Radical_SAM_C"/>
    <property type="match status" value="1"/>
</dbReference>
<proteinExistence type="predicted"/>
<dbReference type="SMART" id="SM00729">
    <property type="entry name" value="Elp3"/>
    <property type="match status" value="1"/>
</dbReference>
<evidence type="ECO:0000259" key="7">
    <source>
        <dbReference type="PROSITE" id="PS51918"/>
    </source>
</evidence>
<evidence type="ECO:0000256" key="3">
    <source>
        <dbReference type="ARBA" id="ARBA00022691"/>
    </source>
</evidence>
<dbReference type="Proteomes" id="UP000187338">
    <property type="component" value="Unassembled WGS sequence"/>
</dbReference>
<gene>
    <name evidence="8" type="ORF">ciss_20090</name>
</gene>
<keyword evidence="6" id="KW-0411">Iron-sulfur</keyword>
<reference evidence="9" key="1">
    <citation type="submission" date="2016-12" db="EMBL/GenBank/DDBJ databases">
        <title>Draft Genome Sequences od Carboxydothermus pertinax and islandicus, Hydrogenogenic Carboxydotrophic Bacteria.</title>
        <authorList>
            <person name="Fukuyama Y."/>
            <person name="Ohmae K."/>
            <person name="Yoneda Y."/>
            <person name="Yoshida T."/>
            <person name="Sako Y."/>
        </authorList>
    </citation>
    <scope>NUCLEOTIDE SEQUENCE [LARGE SCALE GENOMIC DNA]</scope>
    <source>
        <strain evidence="9">SET</strain>
    </source>
</reference>
<organism evidence="8 9">
    <name type="scientific">Carboxydothermus islandicus</name>
    <dbReference type="NCBI Taxonomy" id="661089"/>
    <lineage>
        <taxon>Bacteria</taxon>
        <taxon>Bacillati</taxon>
        <taxon>Bacillota</taxon>
        <taxon>Clostridia</taxon>
        <taxon>Thermoanaerobacterales</taxon>
        <taxon>Thermoanaerobacteraceae</taxon>
        <taxon>Carboxydothermus</taxon>
    </lineage>
</organism>
<comment type="caution">
    <text evidence="8">The sequence shown here is derived from an EMBL/GenBank/DDBJ whole genome shotgun (WGS) entry which is preliminary data.</text>
</comment>
<feature type="domain" description="Radical SAM core" evidence="7">
    <location>
        <begin position="14"/>
        <end position="257"/>
    </location>
</feature>
<dbReference type="STRING" id="661089.ciss_20090"/>
<evidence type="ECO:0000256" key="4">
    <source>
        <dbReference type="ARBA" id="ARBA00022723"/>
    </source>
</evidence>
<dbReference type="GO" id="GO:0046872">
    <property type="term" value="F:metal ion binding"/>
    <property type="evidence" value="ECO:0007669"/>
    <property type="project" value="UniProtKB-KW"/>
</dbReference>
<dbReference type="InterPro" id="IPR058240">
    <property type="entry name" value="rSAM_sf"/>
</dbReference>
<dbReference type="SFLD" id="SFLDG01086">
    <property type="entry name" value="elongater_protein-like"/>
    <property type="match status" value="1"/>
</dbReference>
<evidence type="ECO:0000313" key="8">
    <source>
        <dbReference type="EMBL" id="GAV26076.1"/>
    </source>
</evidence>
<evidence type="ECO:0000256" key="2">
    <source>
        <dbReference type="ARBA" id="ARBA00022485"/>
    </source>
</evidence>
<dbReference type="EMBL" id="BDJL01000132">
    <property type="protein sequence ID" value="GAV26076.1"/>
    <property type="molecule type" value="Genomic_DNA"/>
</dbReference>
<dbReference type="SFLD" id="SFLDS00029">
    <property type="entry name" value="Radical_SAM"/>
    <property type="match status" value="1"/>
</dbReference>
<dbReference type="Pfam" id="PF04055">
    <property type="entry name" value="Radical_SAM"/>
    <property type="match status" value="1"/>
</dbReference>
<evidence type="ECO:0000256" key="5">
    <source>
        <dbReference type="ARBA" id="ARBA00023004"/>
    </source>
</evidence>
<keyword evidence="5" id="KW-0408">Iron</keyword>
<dbReference type="GO" id="GO:0003824">
    <property type="term" value="F:catalytic activity"/>
    <property type="evidence" value="ECO:0007669"/>
    <property type="project" value="InterPro"/>
</dbReference>
<keyword evidence="3" id="KW-0949">S-adenosyl-L-methionine</keyword>
<dbReference type="Gene3D" id="3.80.30.20">
    <property type="entry name" value="tm_1862 like domain"/>
    <property type="match status" value="1"/>
</dbReference>
<comment type="cofactor">
    <cofactor evidence="1">
        <name>[4Fe-4S] cluster</name>
        <dbReference type="ChEBI" id="CHEBI:49883"/>
    </cofactor>
</comment>
<dbReference type="SFLD" id="SFLDG01091">
    <property type="entry name" value="uncharacterized_CHP01210-like"/>
    <property type="match status" value="1"/>
</dbReference>
<dbReference type="InterPro" id="IPR005911">
    <property type="entry name" value="YhcC-like"/>
</dbReference>
<name>A0A1L8D4E8_9THEO</name>
<dbReference type="SUPFAM" id="SSF102114">
    <property type="entry name" value="Radical SAM enzymes"/>
    <property type="match status" value="1"/>
</dbReference>
<dbReference type="GO" id="GO:0051539">
    <property type="term" value="F:4 iron, 4 sulfur cluster binding"/>
    <property type="evidence" value="ECO:0007669"/>
    <property type="project" value="UniProtKB-KW"/>
</dbReference>
<dbReference type="PANTHER" id="PTHR11135:SF1">
    <property type="entry name" value="PROTEIN YHCC"/>
    <property type="match status" value="1"/>
</dbReference>
<evidence type="ECO:0000256" key="1">
    <source>
        <dbReference type="ARBA" id="ARBA00001966"/>
    </source>
</evidence>
<protein>
    <submittedName>
        <fullName evidence="8">TIGR01212 family radical SAM protein</fullName>
    </submittedName>
</protein>
<accession>A0A1L8D4E8</accession>
<evidence type="ECO:0000313" key="9">
    <source>
        <dbReference type="Proteomes" id="UP000187338"/>
    </source>
</evidence>
<dbReference type="PANTHER" id="PTHR11135">
    <property type="entry name" value="HISTONE ACETYLTRANSFERASE-RELATED"/>
    <property type="match status" value="1"/>
</dbReference>
<keyword evidence="9" id="KW-1185">Reference proteome</keyword>
<dbReference type="InterPro" id="IPR007197">
    <property type="entry name" value="rSAM"/>
</dbReference>
<dbReference type="InterPro" id="IPR032432">
    <property type="entry name" value="Radical_SAM_C"/>
</dbReference>
<keyword evidence="4" id="KW-0479">Metal-binding</keyword>
<sequence>MERYYSYTKYLKEKFGGKVYKIPVNLPHTCPNRDGTVGTGGCIFCEDSPGGFVCLPDTRAISQKVEELKKYFQDKFKAQKFIVYFQAYTNTYHPLAVFRDYILSAVDNTDIVGLSVSTRPDAVNDKYLEVLAEVKAEKNLEVDVELGLQTVNYKNLIAINRGHTLAEFIDAVLRIKKYGLNVTTHLILNLPGETLDDVIENAKIMSALKIDFVKLHTLFIPEKTVLGDMYRAGKIEIIPLEEYVHWVVTFLEYLSPEVVVQRLIGKGPDEGVLFSNWGVSWWKIKHLIEGELEKRDTRQGAKCDYLNGKAVQKFLR</sequence>
<evidence type="ECO:0000256" key="6">
    <source>
        <dbReference type="ARBA" id="ARBA00023014"/>
    </source>
</evidence>
<dbReference type="NCBIfam" id="TIGR01212">
    <property type="entry name" value="TIGR01212 family radical SAM protein"/>
    <property type="match status" value="1"/>
</dbReference>
<dbReference type="InterPro" id="IPR006638">
    <property type="entry name" value="Elp3/MiaA/NifB-like_rSAM"/>
</dbReference>